<keyword evidence="1" id="KW-0511">Multifunctional enzyme</keyword>
<accession>Q8S825</accession>
<dbReference type="GO" id="GO:0003824">
    <property type="term" value="F:catalytic activity"/>
    <property type="evidence" value="ECO:0007669"/>
    <property type="project" value="UniProtKB-KW"/>
</dbReference>
<evidence type="ECO:0000313" key="5">
    <source>
        <dbReference type="Proteomes" id="UP000000763"/>
    </source>
</evidence>
<evidence type="ECO:0000259" key="3">
    <source>
        <dbReference type="Pfam" id="PF17919"/>
    </source>
</evidence>
<dbReference type="Pfam" id="PF17919">
    <property type="entry name" value="RT_RNaseH_2"/>
    <property type="match status" value="1"/>
</dbReference>
<dbReference type="Gene3D" id="3.30.70.270">
    <property type="match status" value="1"/>
</dbReference>
<dbReference type="SUPFAM" id="SSF56672">
    <property type="entry name" value="DNA/RNA polymerases"/>
    <property type="match status" value="1"/>
</dbReference>
<dbReference type="InterPro" id="IPR043502">
    <property type="entry name" value="DNA/RNA_pol_sf"/>
</dbReference>
<dbReference type="AlphaFoldDB" id="Q8S825"/>
<dbReference type="InterPro" id="IPR050951">
    <property type="entry name" value="Retrovirus_Pol_polyprotein"/>
</dbReference>
<dbReference type="InterPro" id="IPR043128">
    <property type="entry name" value="Rev_trsase/Diguanyl_cyclase"/>
</dbReference>
<feature type="domain" description="Reverse transcriptase/retrotransposon-derived protein RNase H-like" evidence="3">
    <location>
        <begin position="336"/>
        <end position="430"/>
    </location>
</feature>
<dbReference type="Gene3D" id="3.10.10.10">
    <property type="entry name" value="HIV Type 1 Reverse Transcriptase, subunit A, domain 1"/>
    <property type="match status" value="1"/>
</dbReference>
<dbReference type="EMBL" id="AC021892">
    <property type="protein sequence ID" value="AAM00968.1"/>
    <property type="molecule type" value="Genomic_DNA"/>
</dbReference>
<reference evidence="5" key="2">
    <citation type="journal article" date="2008" name="Nucleic Acids Res.">
        <title>The rice annotation project database (RAP-DB): 2008 update.</title>
        <authorList>
            <consortium name="The rice annotation project (RAP)"/>
        </authorList>
    </citation>
    <scope>GENOME REANNOTATION</scope>
    <source>
        <strain evidence="5">cv. Nipponbare</strain>
    </source>
</reference>
<dbReference type="Proteomes" id="UP000000763">
    <property type="component" value="Chromosome 10"/>
</dbReference>
<feature type="coiled-coil region" evidence="2">
    <location>
        <begin position="19"/>
        <end position="89"/>
    </location>
</feature>
<protein>
    <submittedName>
        <fullName evidence="4">Retroelement</fullName>
    </submittedName>
</protein>
<sequence length="538" mass="60524">MAAKVIDQDGKLDLLLKKMEDSDRKWEESEKRREQSEEKSRIEFMALKVVVESHFTVVEKRVDELQGSVVELQDKVEKLQIVVQQASREPFSAPTSPTGCDNTPVDAVDSAMILGLGGSVPSMTCSQFDGNSPQLWKNNFEEYFEVYGVHPKNWELLDILHPDVDFVEAELEELDEGNLMAISQQAVSGTESATSFRLRGWVQGTKVLMPVNSRSSHSFIDSSLAHRFFGSSILIQDLRVGYHQIRLMEGEEHKTAFQTHSGHYEYRVMSFGLTVVKGSLLITKIEEVVNWKVPTSVKKLRRFLGLAGYYRKFVKNFGLISKPLTHLLRKDVSFVWSPATDQAFQALKLALVTVPVLALLDYSKTFTIATDGSDAGIGAVLCQQGHPIVHVNKALGVKSRGLSTYEKEYLAILLDVDHWRSYLQHAEFIILTDHHSLMHLSEQRGIYMVALMKGTFTWVHNVIEVHEPLMGRQAIVGAIAPWLEGPEWLLRSSQGRTCILQHILFALHPSPKRPLARQGLVEGPHAIPPTSPSRARVR</sequence>
<evidence type="ECO:0000313" key="4">
    <source>
        <dbReference type="EMBL" id="AAM00968.1"/>
    </source>
</evidence>
<name>Q8S825_ORYSJ</name>
<keyword evidence="2" id="KW-0175">Coiled coil</keyword>
<evidence type="ECO:0000256" key="2">
    <source>
        <dbReference type="SAM" id="Coils"/>
    </source>
</evidence>
<dbReference type="PANTHER" id="PTHR37984:SF5">
    <property type="entry name" value="PROTEIN NYNRIN-LIKE"/>
    <property type="match status" value="1"/>
</dbReference>
<proteinExistence type="predicted"/>
<gene>
    <name evidence="4" type="primary">OSJNBa0053D03.32</name>
</gene>
<dbReference type="InterPro" id="IPR041577">
    <property type="entry name" value="RT_RNaseH_2"/>
</dbReference>
<evidence type="ECO:0000256" key="1">
    <source>
        <dbReference type="ARBA" id="ARBA00023268"/>
    </source>
</evidence>
<dbReference type="PANTHER" id="PTHR37984">
    <property type="entry name" value="PROTEIN CBG26694"/>
    <property type="match status" value="1"/>
</dbReference>
<reference evidence="5" key="1">
    <citation type="journal article" date="2005" name="Nature">
        <title>The map-based sequence of the rice genome.</title>
        <authorList>
            <consortium name="International rice genome sequencing project (IRGSP)"/>
            <person name="Matsumoto T."/>
            <person name="Wu J."/>
            <person name="Kanamori H."/>
            <person name="Katayose Y."/>
            <person name="Fujisawa M."/>
            <person name="Namiki N."/>
            <person name="Mizuno H."/>
            <person name="Yamamoto K."/>
            <person name="Antonio B.A."/>
            <person name="Baba T."/>
            <person name="Sakata K."/>
            <person name="Nagamura Y."/>
            <person name="Aoki H."/>
            <person name="Arikawa K."/>
            <person name="Arita K."/>
            <person name="Bito T."/>
            <person name="Chiden Y."/>
            <person name="Fujitsuka N."/>
            <person name="Fukunaka R."/>
            <person name="Hamada M."/>
            <person name="Harada C."/>
            <person name="Hayashi A."/>
            <person name="Hijishita S."/>
            <person name="Honda M."/>
            <person name="Hosokawa S."/>
            <person name="Ichikawa Y."/>
            <person name="Idonuma A."/>
            <person name="Iijima M."/>
            <person name="Ikeda M."/>
            <person name="Ikeno M."/>
            <person name="Ito K."/>
            <person name="Ito S."/>
            <person name="Ito T."/>
            <person name="Ito Y."/>
            <person name="Ito Y."/>
            <person name="Iwabuchi A."/>
            <person name="Kamiya K."/>
            <person name="Karasawa W."/>
            <person name="Kurita K."/>
            <person name="Katagiri S."/>
            <person name="Kikuta A."/>
            <person name="Kobayashi H."/>
            <person name="Kobayashi N."/>
            <person name="Machita K."/>
            <person name="Maehara T."/>
            <person name="Masukawa M."/>
            <person name="Mizubayashi T."/>
            <person name="Mukai Y."/>
            <person name="Nagasaki H."/>
            <person name="Nagata Y."/>
            <person name="Naito S."/>
            <person name="Nakashima M."/>
            <person name="Nakama Y."/>
            <person name="Nakamichi Y."/>
            <person name="Nakamura M."/>
            <person name="Meguro A."/>
            <person name="Negishi M."/>
            <person name="Ohta I."/>
            <person name="Ohta T."/>
            <person name="Okamoto M."/>
            <person name="Ono N."/>
            <person name="Saji S."/>
            <person name="Sakaguchi M."/>
            <person name="Sakai K."/>
            <person name="Shibata M."/>
            <person name="Shimokawa T."/>
            <person name="Song J."/>
            <person name="Takazaki Y."/>
            <person name="Terasawa K."/>
            <person name="Tsugane M."/>
            <person name="Tsuji K."/>
            <person name="Ueda S."/>
            <person name="Waki K."/>
            <person name="Yamagata H."/>
            <person name="Yamamoto M."/>
            <person name="Yamamoto S."/>
            <person name="Yamane H."/>
            <person name="Yoshiki S."/>
            <person name="Yoshihara R."/>
            <person name="Yukawa K."/>
            <person name="Zhong H."/>
            <person name="Yano M."/>
            <person name="Yuan Q."/>
            <person name="Ouyang S."/>
            <person name="Liu J."/>
            <person name="Jones K.M."/>
            <person name="Gansberger K."/>
            <person name="Moffat K."/>
            <person name="Hill J."/>
            <person name="Bera J."/>
            <person name="Fadrosh D."/>
            <person name="Jin S."/>
            <person name="Johri S."/>
            <person name="Kim M."/>
            <person name="Overton L."/>
            <person name="Reardon M."/>
            <person name="Tsitrin T."/>
            <person name="Vuong H."/>
            <person name="Weaver B."/>
            <person name="Ciecko A."/>
            <person name="Tallon L."/>
            <person name="Jackson J."/>
            <person name="Pai G."/>
            <person name="Aken S.V."/>
            <person name="Utterback T."/>
            <person name="Reidmuller S."/>
            <person name="Feldblyum T."/>
            <person name="Hsiao J."/>
            <person name="Zismann V."/>
            <person name="Iobst S."/>
            <person name="de Vazeille A.R."/>
            <person name="Buell C.R."/>
            <person name="Ying K."/>
            <person name="Li Y."/>
            <person name="Lu T."/>
            <person name="Huang Y."/>
            <person name="Zhao Q."/>
            <person name="Feng Q."/>
            <person name="Zhang L."/>
            <person name="Zhu J."/>
            <person name="Weng Q."/>
            <person name="Mu J."/>
            <person name="Lu Y."/>
            <person name="Fan D."/>
            <person name="Liu Y."/>
            <person name="Guan J."/>
            <person name="Zhang Y."/>
            <person name="Yu S."/>
            <person name="Liu X."/>
            <person name="Zhang Y."/>
            <person name="Hong G."/>
            <person name="Han B."/>
            <person name="Choisne N."/>
            <person name="Demange N."/>
            <person name="Orjeda G."/>
            <person name="Samain S."/>
            <person name="Cattolico L."/>
            <person name="Pelletier E."/>
            <person name="Couloux A."/>
            <person name="Segurens B."/>
            <person name="Wincker P."/>
            <person name="D'Hont A."/>
            <person name="Scarpelli C."/>
            <person name="Weissenbach J."/>
            <person name="Salanoubat M."/>
            <person name="Quetier F."/>
            <person name="Yu Y."/>
            <person name="Kim H.R."/>
            <person name="Rambo T."/>
            <person name="Currie J."/>
            <person name="Collura K."/>
            <person name="Luo M."/>
            <person name="Yang T."/>
            <person name="Ammiraju J.S.S."/>
            <person name="Engler F."/>
            <person name="Soderlund C."/>
            <person name="Wing R.A."/>
            <person name="Palmer L.E."/>
            <person name="de la Bastide M."/>
            <person name="Spiegel L."/>
            <person name="Nascimento L."/>
            <person name="Zutavern T."/>
            <person name="O'Shaughnessy A."/>
            <person name="Dike S."/>
            <person name="Dedhia N."/>
            <person name="Preston R."/>
            <person name="Balija V."/>
            <person name="McCombie W.R."/>
            <person name="Chow T."/>
            <person name="Chen H."/>
            <person name="Chung M."/>
            <person name="Chen C."/>
            <person name="Shaw J."/>
            <person name="Wu H."/>
            <person name="Hsiao K."/>
            <person name="Chao Y."/>
            <person name="Chu M."/>
            <person name="Cheng C."/>
            <person name="Hour A."/>
            <person name="Lee P."/>
            <person name="Lin S."/>
            <person name="Lin Y."/>
            <person name="Liou J."/>
            <person name="Liu S."/>
            <person name="Hsing Y."/>
            <person name="Raghuvanshi S."/>
            <person name="Mohanty A."/>
            <person name="Bharti A.K."/>
            <person name="Gaur A."/>
            <person name="Gupta V."/>
            <person name="Kumar D."/>
            <person name="Ravi V."/>
            <person name="Vij S."/>
            <person name="Kapur A."/>
            <person name="Khurana P."/>
            <person name="Khurana P."/>
            <person name="Khurana J.P."/>
            <person name="Tyagi A.K."/>
            <person name="Gaikwad K."/>
            <person name="Singh A."/>
            <person name="Dalal V."/>
            <person name="Srivastava S."/>
            <person name="Dixit A."/>
            <person name="Pal A.K."/>
            <person name="Ghazi I.A."/>
            <person name="Yadav M."/>
            <person name="Pandit A."/>
            <person name="Bhargava A."/>
            <person name="Sureshbabu K."/>
            <person name="Batra K."/>
            <person name="Sharma T.R."/>
            <person name="Mohapatra T."/>
            <person name="Singh N.K."/>
            <person name="Messing J."/>
            <person name="Nelson A.B."/>
            <person name="Fuks G."/>
            <person name="Kavchok S."/>
            <person name="Keizer G."/>
            <person name="Linton E."/>
            <person name="Llaca V."/>
            <person name="Song R."/>
            <person name="Tanyolac B."/>
            <person name="Young S."/>
            <person name="Ho-Il K."/>
            <person name="Hahn J.H."/>
            <person name="Sangsakoo G."/>
            <person name="Vanavichit A."/>
            <person name="de Mattos Luiz.A.T."/>
            <person name="Zimmer P.D."/>
            <person name="Malone G."/>
            <person name="Dellagostin O."/>
            <person name="de Oliveira A.C."/>
            <person name="Bevan M."/>
            <person name="Bancroft I."/>
            <person name="Minx P."/>
            <person name="Cordum H."/>
            <person name="Wilson R."/>
            <person name="Cheng Z."/>
            <person name="Jin W."/>
            <person name="Jiang J."/>
            <person name="Leong S.A."/>
            <person name="Iwama H."/>
            <person name="Gojobori T."/>
            <person name="Itoh T."/>
            <person name="Niimura Y."/>
            <person name="Fujii Y."/>
            <person name="Habara T."/>
            <person name="Sakai H."/>
            <person name="Sato Y."/>
            <person name="Wilson G."/>
            <person name="Kumar K."/>
            <person name="McCouch S."/>
            <person name="Juretic N."/>
            <person name="Hoen D."/>
            <person name="Wright S."/>
            <person name="Bruskiewich R."/>
            <person name="Bureau T."/>
            <person name="Miyao A."/>
            <person name="Hirochika H."/>
            <person name="Nishikawa T."/>
            <person name="Kadowaki K."/>
            <person name="Sugiura M."/>
            <person name="Burr B."/>
            <person name="Sasaki T."/>
        </authorList>
    </citation>
    <scope>NUCLEOTIDE SEQUENCE [LARGE SCALE GENOMIC DNA]</scope>
    <source>
        <strain evidence="5">cv. Nipponbare</strain>
    </source>
</reference>
<dbReference type="FunFam" id="3.30.70.270:FF:000020">
    <property type="entry name" value="Transposon Tf2-6 polyprotein-like Protein"/>
    <property type="match status" value="1"/>
</dbReference>
<organism evidence="4 5">
    <name type="scientific">Oryza sativa subsp. japonica</name>
    <name type="common">Rice</name>
    <dbReference type="NCBI Taxonomy" id="39947"/>
    <lineage>
        <taxon>Eukaryota</taxon>
        <taxon>Viridiplantae</taxon>
        <taxon>Streptophyta</taxon>
        <taxon>Embryophyta</taxon>
        <taxon>Tracheophyta</taxon>
        <taxon>Spermatophyta</taxon>
        <taxon>Magnoliopsida</taxon>
        <taxon>Liliopsida</taxon>
        <taxon>Poales</taxon>
        <taxon>Poaceae</taxon>
        <taxon>BOP clade</taxon>
        <taxon>Oryzoideae</taxon>
        <taxon>Oryzeae</taxon>
        <taxon>Oryzinae</taxon>
        <taxon>Oryza</taxon>
        <taxon>Oryza sativa</taxon>
    </lineage>
</organism>